<organism evidence="7 8">
    <name type="scientific">Apolygus lucorum</name>
    <name type="common">Small green plant bug</name>
    <name type="synonym">Lygocoris lucorum</name>
    <dbReference type="NCBI Taxonomy" id="248454"/>
    <lineage>
        <taxon>Eukaryota</taxon>
        <taxon>Metazoa</taxon>
        <taxon>Ecdysozoa</taxon>
        <taxon>Arthropoda</taxon>
        <taxon>Hexapoda</taxon>
        <taxon>Insecta</taxon>
        <taxon>Pterygota</taxon>
        <taxon>Neoptera</taxon>
        <taxon>Paraneoptera</taxon>
        <taxon>Hemiptera</taxon>
        <taxon>Heteroptera</taxon>
        <taxon>Panheteroptera</taxon>
        <taxon>Cimicomorpha</taxon>
        <taxon>Miridae</taxon>
        <taxon>Mirini</taxon>
        <taxon>Apolygus</taxon>
    </lineage>
</organism>
<evidence type="ECO:0000256" key="2">
    <source>
        <dbReference type="ARBA" id="ARBA00022473"/>
    </source>
</evidence>
<keyword evidence="4" id="KW-0371">Homeobox</keyword>
<evidence type="ECO:0000256" key="1">
    <source>
        <dbReference type="ARBA" id="ARBA00004123"/>
    </source>
</evidence>
<evidence type="ECO:0008006" key="9">
    <source>
        <dbReference type="Google" id="ProtNLM"/>
    </source>
</evidence>
<comment type="subcellular location">
    <subcellularLocation>
        <location evidence="1">Nucleus</location>
    </subcellularLocation>
</comment>
<dbReference type="PROSITE" id="PS00032">
    <property type="entry name" value="ANTENNAPEDIA"/>
    <property type="match status" value="1"/>
</dbReference>
<gene>
    <name evidence="7" type="ORF">GE061_017483</name>
</gene>
<feature type="compositionally biased region" description="Low complexity" evidence="6">
    <location>
        <begin position="100"/>
        <end position="115"/>
    </location>
</feature>
<evidence type="ECO:0000256" key="6">
    <source>
        <dbReference type="SAM" id="MobiDB-lite"/>
    </source>
</evidence>
<dbReference type="Proteomes" id="UP000466442">
    <property type="component" value="Unassembled WGS sequence"/>
</dbReference>
<dbReference type="GO" id="GO:0005634">
    <property type="term" value="C:nucleus"/>
    <property type="evidence" value="ECO:0007669"/>
    <property type="project" value="UniProtKB-SubCell"/>
</dbReference>
<keyword evidence="2" id="KW-0217">Developmental protein</keyword>
<protein>
    <recommendedName>
        <fullName evidence="9">Homeobox domain-containing protein</fullName>
    </recommendedName>
</protein>
<keyword evidence="5" id="KW-0539">Nucleus</keyword>
<dbReference type="InterPro" id="IPR001827">
    <property type="entry name" value="Homeobox_Antennapedia_CS"/>
</dbReference>
<dbReference type="GO" id="GO:0003700">
    <property type="term" value="F:DNA-binding transcription factor activity"/>
    <property type="evidence" value="ECO:0007669"/>
    <property type="project" value="InterPro"/>
</dbReference>
<evidence type="ECO:0000256" key="5">
    <source>
        <dbReference type="ARBA" id="ARBA00023242"/>
    </source>
</evidence>
<evidence type="ECO:0000313" key="8">
    <source>
        <dbReference type="Proteomes" id="UP000466442"/>
    </source>
</evidence>
<comment type="caution">
    <text evidence="7">The sequence shown here is derived from an EMBL/GenBank/DDBJ whole genome shotgun (WGS) entry which is preliminary data.</text>
</comment>
<accession>A0A8S9XCJ2</accession>
<evidence type="ECO:0000256" key="4">
    <source>
        <dbReference type="ARBA" id="ARBA00023155"/>
    </source>
</evidence>
<dbReference type="OrthoDB" id="6159439at2759"/>
<keyword evidence="3" id="KW-0238">DNA-binding</keyword>
<keyword evidence="8" id="KW-1185">Reference proteome</keyword>
<feature type="region of interest" description="Disordered" evidence="6">
    <location>
        <begin position="1"/>
        <end position="24"/>
    </location>
</feature>
<dbReference type="AlphaFoldDB" id="A0A8S9XCJ2"/>
<proteinExistence type="predicted"/>
<sequence>MRGKQPHVVDHEDEEEEPEEDEYLMKGGAVPVVREELGVAPSGPPAPGAASGFWMSAVSAASGMEMIPESGFISSQPSMAEFILPHHMTDMAPSPGGASQQAYPQQPIDPQQPVQEYPWMKEKKTARKNNQQGKDRQNLQLHGMRIYSRTADRQVREELLLQYVSAT</sequence>
<evidence type="ECO:0000313" key="7">
    <source>
        <dbReference type="EMBL" id="KAF6206254.1"/>
    </source>
</evidence>
<evidence type="ECO:0000256" key="3">
    <source>
        <dbReference type="ARBA" id="ARBA00023125"/>
    </source>
</evidence>
<reference evidence="7" key="1">
    <citation type="journal article" date="2021" name="Mol. Ecol. Resour.">
        <title>Apolygus lucorum genome provides insights into omnivorousness and mesophyll feeding.</title>
        <authorList>
            <person name="Liu Y."/>
            <person name="Liu H."/>
            <person name="Wang H."/>
            <person name="Huang T."/>
            <person name="Liu B."/>
            <person name="Yang B."/>
            <person name="Yin L."/>
            <person name="Li B."/>
            <person name="Zhang Y."/>
            <person name="Zhang S."/>
            <person name="Jiang F."/>
            <person name="Zhang X."/>
            <person name="Ren Y."/>
            <person name="Wang B."/>
            <person name="Wang S."/>
            <person name="Lu Y."/>
            <person name="Wu K."/>
            <person name="Fan W."/>
            <person name="Wang G."/>
        </authorList>
    </citation>
    <scope>NUCLEOTIDE SEQUENCE</scope>
    <source>
        <strain evidence="7">12Hb</strain>
    </source>
</reference>
<name>A0A8S9XCJ2_APOLU</name>
<dbReference type="GO" id="GO:0003677">
    <property type="term" value="F:DNA binding"/>
    <property type="evidence" value="ECO:0007669"/>
    <property type="project" value="UniProtKB-KW"/>
</dbReference>
<feature type="compositionally biased region" description="Acidic residues" evidence="6">
    <location>
        <begin position="11"/>
        <end position="22"/>
    </location>
</feature>
<dbReference type="EMBL" id="WIXP02000008">
    <property type="protein sequence ID" value="KAF6206254.1"/>
    <property type="molecule type" value="Genomic_DNA"/>
</dbReference>
<feature type="region of interest" description="Disordered" evidence="6">
    <location>
        <begin position="88"/>
        <end position="143"/>
    </location>
</feature>